<comment type="caution">
    <text evidence="2">The sequence shown here is derived from an EMBL/GenBank/DDBJ whole genome shotgun (WGS) entry which is preliminary data.</text>
</comment>
<feature type="transmembrane region" description="Helical" evidence="1">
    <location>
        <begin position="41"/>
        <end position="60"/>
    </location>
</feature>
<evidence type="ECO:0000313" key="3">
    <source>
        <dbReference type="Proteomes" id="UP000189410"/>
    </source>
</evidence>
<dbReference type="Pfam" id="PF20398">
    <property type="entry name" value="DUF6691"/>
    <property type="match status" value="1"/>
</dbReference>
<keyword evidence="1" id="KW-1133">Transmembrane helix</keyword>
<dbReference type="InterPro" id="IPR046513">
    <property type="entry name" value="DUF6691"/>
</dbReference>
<feature type="transmembrane region" description="Helical" evidence="1">
    <location>
        <begin position="85"/>
        <end position="107"/>
    </location>
</feature>
<keyword evidence="1" id="KW-0472">Membrane</keyword>
<sequence length="146" mass="15553">MFRLVALLSGFIFGVGMMVSGMTDPSKVIGFLDVFGHWDPSLVFVMGGALLVFVPGYFLAVRRQKKPLMADQFCLPKTRKIDKKLIGGALLFGTGWGLAGLCPGPAITAIGSGALPISLFVISMLVGMRLVNLFSASSNRTLAAER</sequence>
<dbReference type="EMBL" id="MUFB01000026">
    <property type="protein sequence ID" value="OOE82749.1"/>
    <property type="molecule type" value="Genomic_DNA"/>
</dbReference>
<reference evidence="2 3" key="1">
    <citation type="journal article" date="2017" name="Genome Announc.">
        <title>Draft Genome Sequences of Salinivibrio proteolyticus, Salinivibrio sharmensis, Salinivibrio siamensis, Salinivibrio costicola subsp. alcaliphilus, Salinivibrio costicola subsp. vallismortis, and 29 New Isolates Belonging to the Genus Salinivibrio.</title>
        <authorList>
            <person name="Lopez-Hermoso C."/>
            <person name="de la Haba R.R."/>
            <person name="Sanchez-Porro C."/>
            <person name="Bayliss S.C."/>
            <person name="Feil E.J."/>
            <person name="Ventosa A."/>
        </authorList>
    </citation>
    <scope>NUCLEOTIDE SEQUENCE [LARGE SCALE GENOMIC DNA]</scope>
    <source>
        <strain evidence="2 3">JCM 14472</strain>
    </source>
</reference>
<evidence type="ECO:0000313" key="2">
    <source>
        <dbReference type="EMBL" id="OOE82749.1"/>
    </source>
</evidence>
<keyword evidence="3" id="KW-1185">Reference proteome</keyword>
<keyword evidence="1" id="KW-0812">Transmembrane</keyword>
<gene>
    <name evidence="2" type="ORF">BZG73_12845</name>
</gene>
<feature type="transmembrane region" description="Helical" evidence="1">
    <location>
        <begin position="113"/>
        <end position="131"/>
    </location>
</feature>
<dbReference type="RefSeq" id="WP_077668497.1">
    <property type="nucleotide sequence ID" value="NZ_MUFB01000026.1"/>
</dbReference>
<name>A0ABX3K6D0_9GAMM</name>
<protein>
    <submittedName>
        <fullName evidence="2">Transporter</fullName>
    </submittedName>
</protein>
<evidence type="ECO:0000256" key="1">
    <source>
        <dbReference type="SAM" id="Phobius"/>
    </source>
</evidence>
<proteinExistence type="predicted"/>
<dbReference type="Proteomes" id="UP000189410">
    <property type="component" value="Unassembled WGS sequence"/>
</dbReference>
<organism evidence="2 3">
    <name type="scientific">Salinivibrio siamensis</name>
    <dbReference type="NCBI Taxonomy" id="414286"/>
    <lineage>
        <taxon>Bacteria</taxon>
        <taxon>Pseudomonadati</taxon>
        <taxon>Pseudomonadota</taxon>
        <taxon>Gammaproteobacteria</taxon>
        <taxon>Vibrionales</taxon>
        <taxon>Vibrionaceae</taxon>
        <taxon>Salinivibrio</taxon>
    </lineage>
</organism>
<accession>A0ABX3K6D0</accession>